<comment type="caution">
    <text evidence="3">The sequence shown here is derived from an EMBL/GenBank/DDBJ whole genome shotgun (WGS) entry which is preliminary data.</text>
</comment>
<dbReference type="Gene3D" id="3.40.50.620">
    <property type="entry name" value="HUPs"/>
    <property type="match status" value="2"/>
</dbReference>
<dbReference type="SUPFAM" id="SSF52402">
    <property type="entry name" value="Adenine nucleotide alpha hydrolases-like"/>
    <property type="match status" value="2"/>
</dbReference>
<dbReference type="CDD" id="cd00293">
    <property type="entry name" value="USP-like"/>
    <property type="match status" value="2"/>
</dbReference>
<dbReference type="PANTHER" id="PTHR46268">
    <property type="entry name" value="STRESS RESPONSE PROTEIN NHAX"/>
    <property type="match status" value="1"/>
</dbReference>
<dbReference type="RefSeq" id="WP_162319042.1">
    <property type="nucleotide sequence ID" value="NZ_JAHQXF010000002.1"/>
</dbReference>
<dbReference type="PRINTS" id="PR01438">
    <property type="entry name" value="UNVRSLSTRESS"/>
</dbReference>
<reference evidence="3 4" key="1">
    <citation type="submission" date="2021-06" db="EMBL/GenBank/DDBJ databases">
        <title>New haloarchaea isolates fom saline soil.</title>
        <authorList>
            <person name="Duran-Viseras A."/>
            <person name="Sanchez-Porro C.S."/>
            <person name="Ventosa A."/>
        </authorList>
    </citation>
    <scope>NUCLEOTIDE SEQUENCE [LARGE SCALE GENOMIC DNA]</scope>
    <source>
        <strain evidence="3 4">JCM 183640</strain>
    </source>
</reference>
<evidence type="ECO:0000256" key="1">
    <source>
        <dbReference type="ARBA" id="ARBA00008791"/>
    </source>
</evidence>
<protein>
    <submittedName>
        <fullName evidence="3">Universal stress protein</fullName>
    </submittedName>
</protein>
<name>A0A8J7YA30_9EURY</name>
<feature type="domain" description="UspA" evidence="2">
    <location>
        <begin position="150"/>
        <end position="285"/>
    </location>
</feature>
<dbReference type="OrthoDB" id="105697at2157"/>
<dbReference type="AlphaFoldDB" id="A0A8J7YA30"/>
<evidence type="ECO:0000313" key="3">
    <source>
        <dbReference type="EMBL" id="MBV0924474.1"/>
    </source>
</evidence>
<gene>
    <name evidence="3" type="ORF">KTS45_09710</name>
</gene>
<dbReference type="Proteomes" id="UP000766550">
    <property type="component" value="Unassembled WGS sequence"/>
</dbReference>
<sequence>MYDDILFPTDGSDMAASVLEYVADVAAAHDATLYVLHVADTNRDSVSAIRGEVVDALEDAGERIVAETAERVRDHGVDVRSDVVQGDPARTVVEYADRIDADLVAMPTHGRSGLERVLLGSVTERVVNTSPVPVLVVNPDGDRTYRYPPRDVLVPTDGSAGAARALEEGVEIAAAADATLHVLHVVETGSLGPDARSVVRENQLDEHAQEIVDSAVETAEETLSDVVGTVGYGTPHREIRTYIDTEEIDLLALGTQGQTDFSWYALGGVSSKLVRASPVPLVMTRTGDE</sequence>
<dbReference type="InterPro" id="IPR014729">
    <property type="entry name" value="Rossmann-like_a/b/a_fold"/>
</dbReference>
<dbReference type="PANTHER" id="PTHR46268:SF6">
    <property type="entry name" value="UNIVERSAL STRESS PROTEIN UP12"/>
    <property type="match status" value="1"/>
</dbReference>
<feature type="domain" description="UspA" evidence="2">
    <location>
        <begin position="1"/>
        <end position="137"/>
    </location>
</feature>
<comment type="similarity">
    <text evidence="1">Belongs to the universal stress protein A family.</text>
</comment>
<accession>A0A8J7YA30</accession>
<evidence type="ECO:0000313" key="4">
    <source>
        <dbReference type="Proteomes" id="UP000766550"/>
    </source>
</evidence>
<dbReference type="EMBL" id="JAHQXF010000002">
    <property type="protein sequence ID" value="MBV0924474.1"/>
    <property type="molecule type" value="Genomic_DNA"/>
</dbReference>
<dbReference type="InterPro" id="IPR006016">
    <property type="entry name" value="UspA"/>
</dbReference>
<keyword evidence="4" id="KW-1185">Reference proteome</keyword>
<organism evidence="3 4">
    <name type="scientific">Haloarcula limicola</name>
    <dbReference type="NCBI Taxonomy" id="1429915"/>
    <lineage>
        <taxon>Archaea</taxon>
        <taxon>Methanobacteriati</taxon>
        <taxon>Methanobacteriota</taxon>
        <taxon>Stenosarchaea group</taxon>
        <taxon>Halobacteria</taxon>
        <taxon>Halobacteriales</taxon>
        <taxon>Haloarculaceae</taxon>
        <taxon>Haloarcula</taxon>
    </lineage>
</organism>
<evidence type="ECO:0000259" key="2">
    <source>
        <dbReference type="Pfam" id="PF00582"/>
    </source>
</evidence>
<dbReference type="Pfam" id="PF00582">
    <property type="entry name" value="Usp"/>
    <property type="match status" value="2"/>
</dbReference>
<dbReference type="InterPro" id="IPR006015">
    <property type="entry name" value="Universal_stress_UspA"/>
</dbReference>
<proteinExistence type="inferred from homology"/>